<gene>
    <name evidence="1" type="ORF">AAF712_008320</name>
</gene>
<proteinExistence type="predicted"/>
<sequence>MLITFPRFIAFLSFLSCGAIAYGRVLPRVTSGTLVVDDSTGVELAYLDSGAPSSNAATYTTIFTVHGMIFTNKIFEKILEIAPSKGVRLVAVQRRPFPGSTPFTPEELQITLTGGSSDEERAAYAEARGHELANFIDRFIQQFQLPAITANGQGGSVVWGWSIGALLPVWAIGNAKTLPADVQTRLGANLRSLILYEMAPLVLGLPMPPQNWSPLVDESVVENRRLQLFAQWSTGYFTHNDTSFSLETPHDPELLEWVLHTPTVVPTVYNIPVAEFNNIASFGDDAQTDLPILFFFAKDLKNAFDNSFKDQETASIFPKMKRGIMQGSLGPAFGAAGVWAVQDEVANSPIEVSYQIVDGGNHYVSPDPFLHLSSPESDSVLQFIWDNPEKTLAALLNIA</sequence>
<evidence type="ECO:0008006" key="3">
    <source>
        <dbReference type="Google" id="ProtNLM"/>
    </source>
</evidence>
<evidence type="ECO:0000313" key="2">
    <source>
        <dbReference type="Proteomes" id="UP001437256"/>
    </source>
</evidence>
<accession>A0ABR2ZVG6</accession>
<keyword evidence="2" id="KW-1185">Reference proteome</keyword>
<protein>
    <recommendedName>
        <fullName evidence="3">AB hydrolase-1 domain-containing protein</fullName>
    </recommendedName>
</protein>
<reference evidence="1 2" key="1">
    <citation type="submission" date="2024-05" db="EMBL/GenBank/DDBJ databases">
        <title>A draft genome resource for the thread blight pathogen Marasmius tenuissimus strain MS-2.</title>
        <authorList>
            <person name="Yulfo-Soto G.E."/>
            <person name="Baruah I.K."/>
            <person name="Amoako-Attah I."/>
            <person name="Bukari Y."/>
            <person name="Meinhardt L.W."/>
            <person name="Bailey B.A."/>
            <person name="Cohen S.P."/>
        </authorList>
    </citation>
    <scope>NUCLEOTIDE SEQUENCE [LARGE SCALE GENOMIC DNA]</scope>
    <source>
        <strain evidence="1 2">MS-2</strain>
    </source>
</reference>
<dbReference type="Gene3D" id="3.40.50.1820">
    <property type="entry name" value="alpha/beta hydrolase"/>
    <property type="match status" value="1"/>
</dbReference>
<organism evidence="1 2">
    <name type="scientific">Marasmius tenuissimus</name>
    <dbReference type="NCBI Taxonomy" id="585030"/>
    <lineage>
        <taxon>Eukaryota</taxon>
        <taxon>Fungi</taxon>
        <taxon>Dikarya</taxon>
        <taxon>Basidiomycota</taxon>
        <taxon>Agaricomycotina</taxon>
        <taxon>Agaricomycetes</taxon>
        <taxon>Agaricomycetidae</taxon>
        <taxon>Agaricales</taxon>
        <taxon>Marasmiineae</taxon>
        <taxon>Marasmiaceae</taxon>
        <taxon>Marasmius</taxon>
    </lineage>
</organism>
<name>A0ABR2ZVG6_9AGAR</name>
<dbReference type="EMBL" id="JBBXMP010000057">
    <property type="protein sequence ID" value="KAL0064773.1"/>
    <property type="molecule type" value="Genomic_DNA"/>
</dbReference>
<dbReference type="InterPro" id="IPR029058">
    <property type="entry name" value="AB_hydrolase_fold"/>
</dbReference>
<evidence type="ECO:0000313" key="1">
    <source>
        <dbReference type="EMBL" id="KAL0064773.1"/>
    </source>
</evidence>
<comment type="caution">
    <text evidence="1">The sequence shown here is derived from an EMBL/GenBank/DDBJ whole genome shotgun (WGS) entry which is preliminary data.</text>
</comment>
<dbReference type="Proteomes" id="UP001437256">
    <property type="component" value="Unassembled WGS sequence"/>
</dbReference>
<dbReference type="SUPFAM" id="SSF53474">
    <property type="entry name" value="alpha/beta-Hydrolases"/>
    <property type="match status" value="1"/>
</dbReference>